<evidence type="ECO:0000259" key="12">
    <source>
        <dbReference type="Pfam" id="PF00155"/>
    </source>
</evidence>
<evidence type="ECO:0000313" key="14">
    <source>
        <dbReference type="Proteomes" id="UP001523219"/>
    </source>
</evidence>
<evidence type="ECO:0000256" key="11">
    <source>
        <dbReference type="RuleBase" id="RU003693"/>
    </source>
</evidence>
<dbReference type="InterPro" id="IPR015421">
    <property type="entry name" value="PyrdxlP-dep_Trfase_major"/>
</dbReference>
<dbReference type="Pfam" id="PF00155">
    <property type="entry name" value="Aminotran_1_2"/>
    <property type="match status" value="1"/>
</dbReference>
<keyword evidence="5 13" id="KW-0032">Aminotransferase</keyword>
<evidence type="ECO:0000256" key="4">
    <source>
        <dbReference type="ARBA" id="ARBA00012748"/>
    </source>
</evidence>
<sequence>MRRPADIDALRQALCAALGSVEPVCSLSQLALGEGVFTDDDILHRPTLVTGAAGYGPTSPAPTAHDVDALVRRAEEAGAAQILVPGVRRTDDTGALRAAGFVPVAAGAECVVRLNGDVDELLRGRLGAERLDDLRRRGRVVSDDLTWERIPLSGLDKSPWARDAFADLHGGLFDAAALQALEHSRLADRAELLVRRRGENVVQAGLLVGSHSGRGLYCLALATDRDDPAARHDLHAVSLYQVYVDAHRDGLDWVHLGRGEADHQRALGADLFVPLDHWLRAPGLTAPEQAPTAPEVSRFTAPPVTTVAVPGPARFRHRPRFDLVDLSSNTNPFLGRGGRYPELDTTDLARTYLTAVAQLPGQGGLDALTDEYLLFSSGAVDAVMLLLTALASPGDRVCVTPPTFELYGHFARVLSLPVVEVPLGGQDMNRLDVTRMLAADPHVTILCDPNNPVGTRPDPEQVHELIAHTEGLVVIDEAYVEFSDKPSYAGLVAEHDNLIVLRTLSKAWGLAGARCGIALAQPGIIEAMRRVQVPFGFTDASQRAVRERLVDVRHVRDSIGDILAERDRMAALLAEHPTVDRVFPSDANFLLVRLHKHEQVMDRLRAAGVLVADVGRLIPDTCRISIGDRRANETLLDALTAAL</sequence>
<name>A0ABT0ZDL0_9ACTN</name>
<evidence type="ECO:0000256" key="9">
    <source>
        <dbReference type="ARBA" id="ARBA00023102"/>
    </source>
</evidence>
<keyword evidence="8 11" id="KW-0663">Pyridoxal phosphate</keyword>
<reference evidence="13 14" key="1">
    <citation type="submission" date="2022-05" db="EMBL/GenBank/DDBJ databases">
        <title>Streptomyces sp. nov. RY43-2 isolated from soil of a peat swamp forest.</title>
        <authorList>
            <person name="Kanchanasin P."/>
            <person name="Tanasupawat S."/>
            <person name="Phongsopitanun W."/>
        </authorList>
    </citation>
    <scope>NUCLEOTIDE SEQUENCE [LARGE SCALE GENOMIC DNA]</scope>
    <source>
        <strain evidence="13 14">RY43-2</strain>
    </source>
</reference>
<evidence type="ECO:0000256" key="8">
    <source>
        <dbReference type="ARBA" id="ARBA00022898"/>
    </source>
</evidence>
<keyword evidence="7" id="KW-0808">Transferase</keyword>
<evidence type="ECO:0000256" key="3">
    <source>
        <dbReference type="ARBA" id="ARBA00007970"/>
    </source>
</evidence>
<gene>
    <name evidence="13" type="ORF">NGF19_12695</name>
</gene>
<comment type="catalytic activity">
    <reaction evidence="10">
        <text>L-histidinol phosphate + 2-oxoglutarate = 3-(imidazol-4-yl)-2-oxopropyl phosphate + L-glutamate</text>
        <dbReference type="Rhea" id="RHEA:23744"/>
        <dbReference type="ChEBI" id="CHEBI:16810"/>
        <dbReference type="ChEBI" id="CHEBI:29985"/>
        <dbReference type="ChEBI" id="CHEBI:57766"/>
        <dbReference type="ChEBI" id="CHEBI:57980"/>
        <dbReference type="EC" id="2.6.1.9"/>
    </reaction>
</comment>
<dbReference type="Gene3D" id="3.90.1150.10">
    <property type="entry name" value="Aspartate Aminotransferase, domain 1"/>
    <property type="match status" value="1"/>
</dbReference>
<dbReference type="PANTHER" id="PTHR43643">
    <property type="entry name" value="HISTIDINOL-PHOSPHATE AMINOTRANSFERASE 2"/>
    <property type="match status" value="1"/>
</dbReference>
<accession>A0ABT0ZDL0</accession>
<dbReference type="InterPro" id="IPR001917">
    <property type="entry name" value="Aminotrans_II_pyridoxalP_BS"/>
</dbReference>
<evidence type="ECO:0000256" key="1">
    <source>
        <dbReference type="ARBA" id="ARBA00001933"/>
    </source>
</evidence>
<dbReference type="EC" id="2.6.1.9" evidence="4"/>
<protein>
    <recommendedName>
        <fullName evidence="4">histidinol-phosphate transaminase</fullName>
        <ecNumber evidence="4">2.6.1.9</ecNumber>
    </recommendedName>
</protein>
<dbReference type="PANTHER" id="PTHR43643:SF6">
    <property type="entry name" value="HISTIDINOL-PHOSPHATE AMINOTRANSFERASE"/>
    <property type="match status" value="1"/>
</dbReference>
<evidence type="ECO:0000256" key="2">
    <source>
        <dbReference type="ARBA" id="ARBA00005011"/>
    </source>
</evidence>
<evidence type="ECO:0000313" key="13">
    <source>
        <dbReference type="EMBL" id="MCN9241641.1"/>
    </source>
</evidence>
<dbReference type="Proteomes" id="UP001523219">
    <property type="component" value="Unassembled WGS sequence"/>
</dbReference>
<comment type="similarity">
    <text evidence="3">Belongs to the class-II pyridoxal-phosphate-dependent aminotransferase family. Histidinol-phosphate aminotransferase subfamily.</text>
</comment>
<comment type="caution">
    <text evidence="13">The sequence shown here is derived from an EMBL/GenBank/DDBJ whole genome shotgun (WGS) entry which is preliminary data.</text>
</comment>
<feature type="domain" description="Aminotransferase class I/classII large" evidence="12">
    <location>
        <begin position="344"/>
        <end position="639"/>
    </location>
</feature>
<dbReference type="PROSITE" id="PS00599">
    <property type="entry name" value="AA_TRANSFER_CLASS_2"/>
    <property type="match status" value="1"/>
</dbReference>
<dbReference type="SUPFAM" id="SSF53383">
    <property type="entry name" value="PLP-dependent transferases"/>
    <property type="match status" value="1"/>
</dbReference>
<dbReference type="RefSeq" id="WP_252424937.1">
    <property type="nucleotide sequence ID" value="NZ_JAMWMR010000008.1"/>
</dbReference>
<proteinExistence type="inferred from homology"/>
<organism evidence="13 14">
    <name type="scientific">Streptomyces macrolidinus</name>
    <dbReference type="NCBI Taxonomy" id="2952607"/>
    <lineage>
        <taxon>Bacteria</taxon>
        <taxon>Bacillati</taxon>
        <taxon>Actinomycetota</taxon>
        <taxon>Actinomycetes</taxon>
        <taxon>Kitasatosporales</taxon>
        <taxon>Streptomycetaceae</taxon>
        <taxon>Streptomyces</taxon>
    </lineage>
</organism>
<dbReference type="InterPro" id="IPR004839">
    <property type="entry name" value="Aminotransferase_I/II_large"/>
</dbReference>
<evidence type="ECO:0000256" key="5">
    <source>
        <dbReference type="ARBA" id="ARBA00022576"/>
    </source>
</evidence>
<comment type="pathway">
    <text evidence="2">Amino-acid biosynthesis; L-histidine biosynthesis; L-histidine from 5-phospho-alpha-D-ribose 1-diphosphate: step 7/9.</text>
</comment>
<keyword evidence="14" id="KW-1185">Reference proteome</keyword>
<dbReference type="CDD" id="cd00609">
    <property type="entry name" value="AAT_like"/>
    <property type="match status" value="1"/>
</dbReference>
<dbReference type="EMBL" id="JAMWMR010000008">
    <property type="protein sequence ID" value="MCN9241641.1"/>
    <property type="molecule type" value="Genomic_DNA"/>
</dbReference>
<evidence type="ECO:0000256" key="7">
    <source>
        <dbReference type="ARBA" id="ARBA00022679"/>
    </source>
</evidence>
<dbReference type="InterPro" id="IPR050106">
    <property type="entry name" value="HistidinolP_aminotransfase"/>
</dbReference>
<comment type="cofactor">
    <cofactor evidence="1 11">
        <name>pyridoxal 5'-phosphate</name>
        <dbReference type="ChEBI" id="CHEBI:597326"/>
    </cofactor>
</comment>
<dbReference type="InterPro" id="IPR015424">
    <property type="entry name" value="PyrdxlP-dep_Trfase"/>
</dbReference>
<keyword evidence="9" id="KW-0368">Histidine biosynthesis</keyword>
<keyword evidence="6" id="KW-0028">Amino-acid biosynthesis</keyword>
<evidence type="ECO:0000256" key="6">
    <source>
        <dbReference type="ARBA" id="ARBA00022605"/>
    </source>
</evidence>
<dbReference type="GO" id="GO:0008483">
    <property type="term" value="F:transaminase activity"/>
    <property type="evidence" value="ECO:0007669"/>
    <property type="project" value="UniProtKB-KW"/>
</dbReference>
<evidence type="ECO:0000256" key="10">
    <source>
        <dbReference type="ARBA" id="ARBA00047481"/>
    </source>
</evidence>
<dbReference type="Gene3D" id="3.40.640.10">
    <property type="entry name" value="Type I PLP-dependent aspartate aminotransferase-like (Major domain)"/>
    <property type="match status" value="1"/>
</dbReference>
<dbReference type="InterPro" id="IPR015422">
    <property type="entry name" value="PyrdxlP-dep_Trfase_small"/>
</dbReference>